<dbReference type="FunFam" id="3.40.50.300:FF:000025">
    <property type="entry name" value="ATP-dependent Clp protease subunit"/>
    <property type="match status" value="1"/>
</dbReference>
<dbReference type="KEGG" id="nnu:104591932"/>
<dbReference type="CDD" id="cd19499">
    <property type="entry name" value="RecA-like_ClpB_Hsp104-like"/>
    <property type="match status" value="1"/>
</dbReference>
<keyword evidence="2" id="KW-1185">Reference proteome</keyword>
<dbReference type="GO" id="GO:0005524">
    <property type="term" value="F:ATP binding"/>
    <property type="evidence" value="ECO:0007669"/>
    <property type="project" value="UniProtKB-KW"/>
</dbReference>
<dbReference type="Gene3D" id="3.40.50.300">
    <property type="entry name" value="P-loop containing nucleotide triphosphate hydrolases"/>
    <property type="match status" value="3"/>
</dbReference>
<evidence type="ECO:0000256" key="1">
    <source>
        <dbReference type="RuleBase" id="RU004432"/>
    </source>
</evidence>
<dbReference type="SMART" id="SM01086">
    <property type="entry name" value="ClpB_D2-small"/>
    <property type="match status" value="1"/>
</dbReference>
<gene>
    <name evidence="3" type="primary">LOC104591932</name>
</gene>
<protein>
    <submittedName>
        <fullName evidence="3">Chaperone protein ClpD, chloroplastic</fullName>
    </submittedName>
</protein>
<evidence type="ECO:0000313" key="3">
    <source>
        <dbReference type="RefSeq" id="XP_010249388.1"/>
    </source>
</evidence>
<name>A0A1U7ZDK7_NELNU</name>
<dbReference type="InterPro" id="IPR041546">
    <property type="entry name" value="ClpA/ClpB_AAA_lid"/>
</dbReference>
<dbReference type="eggNOG" id="KOG1051">
    <property type="taxonomic scope" value="Eukaryota"/>
</dbReference>
<dbReference type="InterPro" id="IPR027417">
    <property type="entry name" value="P-loop_NTPase"/>
</dbReference>
<dbReference type="SUPFAM" id="SSF81923">
    <property type="entry name" value="Double Clp-N motif"/>
    <property type="match status" value="1"/>
</dbReference>
<dbReference type="InterPro" id="IPR001270">
    <property type="entry name" value="ClpA/B"/>
</dbReference>
<dbReference type="STRING" id="4432.A0A1U7ZDK7"/>
<dbReference type="PROSITE" id="PS00870">
    <property type="entry name" value="CLPAB_1"/>
    <property type="match status" value="1"/>
</dbReference>
<dbReference type="Pfam" id="PF00004">
    <property type="entry name" value="AAA"/>
    <property type="match status" value="1"/>
</dbReference>
<keyword evidence="1" id="KW-0547">Nucleotide-binding</keyword>
<dbReference type="GO" id="GO:0044183">
    <property type="term" value="F:protein folding chaperone"/>
    <property type="evidence" value="ECO:0000318"/>
    <property type="project" value="GO_Central"/>
</dbReference>
<dbReference type="InterPro" id="IPR050130">
    <property type="entry name" value="ClpA_ClpB"/>
</dbReference>
<keyword evidence="1" id="KW-0067">ATP-binding</keyword>
<dbReference type="OrthoDB" id="47330at2759"/>
<dbReference type="SMART" id="SM00382">
    <property type="entry name" value="AAA"/>
    <property type="match status" value="2"/>
</dbReference>
<dbReference type="InterPro" id="IPR028299">
    <property type="entry name" value="ClpA/B_CS2"/>
</dbReference>
<keyword evidence="1" id="KW-0143">Chaperone</keyword>
<dbReference type="Pfam" id="PF07724">
    <property type="entry name" value="AAA_2"/>
    <property type="match status" value="1"/>
</dbReference>
<sequence>MEVSTSSPLSVHSMEFSPLFPHLRRHKPSLSLHNHSFSSKPKSSIDCRGRSMFLHVDPPRHFSPPASSIFGISISRNKIPSRSNSIPLKIRKTHRIPPISAVFERFTERAIKAVMLSQREAKALGNDMVFTQHLLLGLVAEDRSVHGYLASGVTIEQAREAVRAIWGDDGVNSNSESSASTSAKNSAAASTDVPFSISTKRVFDAAVEYSRSKGYNYIAPEHISIGLFTVDDGSAGRVLKRLGADVNHLAVVAVSRLQGELAKEGRELPAASKQMRSKPSSEKTSVLKSSGKREEKSVLAQFCVDLTARASEGLIDPVIGRDHEIQRIVQILCRRTKNNPILLGEPGVGKTAIAEGLAISIANGDVPIFLLTKRIMSLDIGLLMAGAKERGELEARVTTLISEIQKAGDIILFIDEVHTLIGSGTVGKGNKGSGLDIANLLKPSLGRGELQCIASTTVDEHRMHFEKDKALARRFQPVLINEPSQEDAVKILLGLREKYEAHHKCRFTLEAINAAVYLSARYIPDRYLPDKAIDLIDEAGSRARMDAYKRRKEEQTSVLRKSPNDYWQEIRAVQAMHEVVLANKIKYADVASFIEDDTKLISEPPVPSTLDNDEFVVVGPDDIAEVASLWSGIPVQQLDADERMVLVGLDEQLRKRVVGQNDAIFAISRAVKRSRVGLKDPDRPIAAMLFCGPTGVGKTELAKALAECYFGSEASMLRLDMSEYMERHTVSKLIGSPPGYVGYGEGGILTEAARRRPFTVVLLDEIEKAHPDIFNILLQVFEDGHLTDSQGRRVSFKNTLIIMTSNIGSTTIAKGRHMSIGFLIEDDGEPSSYSGMKALVLEELKAYFRPEFLNRIDEVVVFRPLEKAQIIEILNLMLQEVEERLMSLGIGLEVSEAMKDLICQQGYDRNYGARSMRRAVTLLIEDVLSEALLGGKYKPGDTALIDVDASGIPYVINRSDFDIHLSDATSIL</sequence>
<dbReference type="PANTHER" id="PTHR11638">
    <property type="entry name" value="ATP-DEPENDENT CLP PROTEASE"/>
    <property type="match status" value="1"/>
</dbReference>
<comment type="similarity">
    <text evidence="1">Belongs to the ClpA/ClpB family.</text>
</comment>
<dbReference type="PRINTS" id="PR00300">
    <property type="entry name" value="CLPPROTEASEA"/>
</dbReference>
<accession>A0A1U7ZDK7</accession>
<dbReference type="Proteomes" id="UP000189703">
    <property type="component" value="Unplaced"/>
</dbReference>
<organism evidence="2 3">
    <name type="scientific">Nelumbo nucifera</name>
    <name type="common">Sacred lotus</name>
    <dbReference type="NCBI Taxonomy" id="4432"/>
    <lineage>
        <taxon>Eukaryota</taxon>
        <taxon>Viridiplantae</taxon>
        <taxon>Streptophyta</taxon>
        <taxon>Embryophyta</taxon>
        <taxon>Tracheophyta</taxon>
        <taxon>Spermatophyta</taxon>
        <taxon>Magnoliopsida</taxon>
        <taxon>Proteales</taxon>
        <taxon>Nelumbonaceae</taxon>
        <taxon>Nelumbo</taxon>
    </lineage>
</organism>
<dbReference type="PANTHER" id="PTHR11638:SF185">
    <property type="entry name" value="ATP-DEPENDENT CLP PROTEASE ATP-BINDING SUBUNIT"/>
    <property type="match status" value="1"/>
</dbReference>
<dbReference type="InterPro" id="IPR018368">
    <property type="entry name" value="ClpA/B_CS1"/>
</dbReference>
<dbReference type="InterPro" id="IPR003593">
    <property type="entry name" value="AAA+_ATPase"/>
</dbReference>
<dbReference type="OMA" id="FMTEDTE"/>
<dbReference type="InterPro" id="IPR003959">
    <property type="entry name" value="ATPase_AAA_core"/>
</dbReference>
<dbReference type="InterPro" id="IPR036628">
    <property type="entry name" value="Clp_N_dom_sf"/>
</dbReference>
<dbReference type="AlphaFoldDB" id="A0A1U7ZDK7"/>
<dbReference type="Pfam" id="PF02861">
    <property type="entry name" value="Clp_N"/>
    <property type="match status" value="1"/>
</dbReference>
<dbReference type="Pfam" id="PF17871">
    <property type="entry name" value="AAA_lid_9"/>
    <property type="match status" value="1"/>
</dbReference>
<reference evidence="3" key="1">
    <citation type="submission" date="2025-08" db="UniProtKB">
        <authorList>
            <consortium name="RefSeq"/>
        </authorList>
    </citation>
    <scope>IDENTIFICATION</scope>
</reference>
<dbReference type="SUPFAM" id="SSF52540">
    <property type="entry name" value="P-loop containing nucleoside triphosphate hydrolases"/>
    <property type="match status" value="2"/>
</dbReference>
<dbReference type="Gene3D" id="1.10.1780.10">
    <property type="entry name" value="Clp, N-terminal domain"/>
    <property type="match status" value="1"/>
</dbReference>
<dbReference type="GeneID" id="104591932"/>
<dbReference type="PROSITE" id="PS51903">
    <property type="entry name" value="CLP_R"/>
    <property type="match status" value="1"/>
</dbReference>
<dbReference type="Gene3D" id="1.10.8.60">
    <property type="match status" value="1"/>
</dbReference>
<dbReference type="PROSITE" id="PS00871">
    <property type="entry name" value="CLPAB_2"/>
    <property type="match status" value="1"/>
</dbReference>
<proteinExistence type="inferred from homology"/>
<dbReference type="InterPro" id="IPR019489">
    <property type="entry name" value="Clp_ATPase_C"/>
</dbReference>
<dbReference type="InterPro" id="IPR004176">
    <property type="entry name" value="Clp_R_N"/>
</dbReference>
<dbReference type="FunCoup" id="A0A1U7ZDK7">
    <property type="interactions" value="267"/>
</dbReference>
<dbReference type="CDD" id="cd00009">
    <property type="entry name" value="AAA"/>
    <property type="match status" value="1"/>
</dbReference>
<dbReference type="Pfam" id="PF10431">
    <property type="entry name" value="ClpB_D2-small"/>
    <property type="match status" value="1"/>
</dbReference>
<dbReference type="RefSeq" id="XP_010249388.1">
    <property type="nucleotide sequence ID" value="XM_010251086.2"/>
</dbReference>
<dbReference type="GO" id="GO:0016887">
    <property type="term" value="F:ATP hydrolysis activity"/>
    <property type="evidence" value="ECO:0007669"/>
    <property type="project" value="InterPro"/>
</dbReference>
<evidence type="ECO:0000313" key="2">
    <source>
        <dbReference type="Proteomes" id="UP000189703"/>
    </source>
</evidence>